<keyword evidence="1" id="KW-0812">Transmembrane</keyword>
<gene>
    <name evidence="2" type="ORF">KV110_31780</name>
</gene>
<dbReference type="Pfam" id="PF19626">
    <property type="entry name" value="DUF6131"/>
    <property type="match status" value="1"/>
</dbReference>
<keyword evidence="3" id="KW-1185">Reference proteome</keyword>
<keyword evidence="1" id="KW-0472">Membrane</keyword>
<sequence>MTILGGVLFVIGLVTGIPQIITAGVIVVVIGLVLMLAGTSGHPIRGRRHYY</sequence>
<evidence type="ECO:0000313" key="2">
    <source>
        <dbReference type="EMBL" id="QXN89990.1"/>
    </source>
</evidence>
<name>A0ABX8RNW5_NOCIO</name>
<evidence type="ECO:0000313" key="3">
    <source>
        <dbReference type="Proteomes" id="UP000694257"/>
    </source>
</evidence>
<dbReference type="EMBL" id="CP078145">
    <property type="protein sequence ID" value="QXN89990.1"/>
    <property type="molecule type" value="Genomic_DNA"/>
</dbReference>
<feature type="transmembrane region" description="Helical" evidence="1">
    <location>
        <begin position="6"/>
        <end position="38"/>
    </location>
</feature>
<evidence type="ECO:0000256" key="1">
    <source>
        <dbReference type="SAM" id="Phobius"/>
    </source>
</evidence>
<proteinExistence type="predicted"/>
<dbReference type="Proteomes" id="UP000694257">
    <property type="component" value="Chromosome"/>
</dbReference>
<dbReference type="RefSeq" id="WP_218470863.1">
    <property type="nucleotide sequence ID" value="NZ_BAABJN010000006.1"/>
</dbReference>
<protein>
    <submittedName>
        <fullName evidence="2">Uncharacterized protein</fullName>
    </submittedName>
</protein>
<dbReference type="InterPro" id="IPR046134">
    <property type="entry name" value="DUF6131"/>
</dbReference>
<organism evidence="2 3">
    <name type="scientific">Nocardia iowensis</name>
    <dbReference type="NCBI Taxonomy" id="204891"/>
    <lineage>
        <taxon>Bacteria</taxon>
        <taxon>Bacillati</taxon>
        <taxon>Actinomycetota</taxon>
        <taxon>Actinomycetes</taxon>
        <taxon>Mycobacteriales</taxon>
        <taxon>Nocardiaceae</taxon>
        <taxon>Nocardia</taxon>
    </lineage>
</organism>
<reference evidence="2 3" key="1">
    <citation type="submission" date="2021-07" db="EMBL/GenBank/DDBJ databases">
        <title>Whole Genome Sequence of Nocardia Iowensis.</title>
        <authorList>
            <person name="Lamm A."/>
            <person name="Collins-Fairclough A.M."/>
            <person name="Bunk B."/>
            <person name="Sproer C."/>
        </authorList>
    </citation>
    <scope>NUCLEOTIDE SEQUENCE [LARGE SCALE GENOMIC DNA]</scope>
    <source>
        <strain evidence="2 3">NRRL 5646</strain>
    </source>
</reference>
<keyword evidence="1" id="KW-1133">Transmembrane helix</keyword>
<accession>A0ABX8RNW5</accession>